<dbReference type="PANTHER" id="PTHR46383">
    <property type="entry name" value="ASPARTATE AMINOTRANSFERASE"/>
    <property type="match status" value="1"/>
</dbReference>
<dbReference type="SUPFAM" id="SSF53383">
    <property type="entry name" value="PLP-dependent transferases"/>
    <property type="match status" value="1"/>
</dbReference>
<feature type="domain" description="Aminotransferase class I/classII large" evidence="7">
    <location>
        <begin position="9"/>
        <end position="365"/>
    </location>
</feature>
<comment type="similarity">
    <text evidence="2 6">Belongs to the class-I pyridoxal-phosphate-dependent aminotransferase family.</text>
</comment>
<dbReference type="Gene3D" id="3.90.1150.10">
    <property type="entry name" value="Aspartate Aminotransferase, domain 1"/>
    <property type="match status" value="1"/>
</dbReference>
<evidence type="ECO:0000256" key="6">
    <source>
        <dbReference type="RuleBase" id="RU000481"/>
    </source>
</evidence>
<evidence type="ECO:0000256" key="5">
    <source>
        <dbReference type="ARBA" id="ARBA00022898"/>
    </source>
</evidence>
<dbReference type="Gene3D" id="3.40.640.10">
    <property type="entry name" value="Type I PLP-dependent aspartate aminotransferase-like (Major domain)"/>
    <property type="match status" value="1"/>
</dbReference>
<dbReference type="Proteomes" id="UP000672027">
    <property type="component" value="Chromosome"/>
</dbReference>
<dbReference type="InterPro" id="IPR015424">
    <property type="entry name" value="PyrdxlP-dep_Trfase"/>
</dbReference>
<evidence type="ECO:0000313" key="9">
    <source>
        <dbReference type="Proteomes" id="UP000672027"/>
    </source>
</evidence>
<keyword evidence="3 6" id="KW-0032">Aminotransferase</keyword>
<evidence type="ECO:0000256" key="3">
    <source>
        <dbReference type="ARBA" id="ARBA00022576"/>
    </source>
</evidence>
<dbReference type="InterPro" id="IPR015422">
    <property type="entry name" value="PyrdxlP-dep_Trfase_small"/>
</dbReference>
<evidence type="ECO:0000259" key="7">
    <source>
        <dbReference type="Pfam" id="PF00155"/>
    </source>
</evidence>
<name>A0ABX7X7Z4_9GAMM</name>
<dbReference type="EMBL" id="CP072800">
    <property type="protein sequence ID" value="QTR50759.1"/>
    <property type="molecule type" value="Genomic_DNA"/>
</dbReference>
<dbReference type="InterPro" id="IPR004838">
    <property type="entry name" value="NHTrfase_class1_PyrdxlP-BS"/>
</dbReference>
<evidence type="ECO:0000256" key="4">
    <source>
        <dbReference type="ARBA" id="ARBA00022679"/>
    </source>
</evidence>
<dbReference type="Pfam" id="PF00155">
    <property type="entry name" value="Aminotran_1_2"/>
    <property type="match status" value="1"/>
</dbReference>
<dbReference type="EC" id="2.6.1.-" evidence="6"/>
<sequence>MRYAAQFSDTISLGQGTPLFPTPYFIYEALLERSKVDGKIGMYSDAIPEIEKNLIELIKKQIDDDYGFYPNSKELILTLGGIGALFSSLMALIEKGDEIIFFDPSYPLHLSQIHLAEATPIFVSLKENDGWSFNIDSLKKAITKKTRAIILTNPNNPTGTVLSEADVRAIAETVISNNLILILDEAYFVLTYGKEIFSPLFIPELRKHTILCRSFSKEYAMTGWRIGYAYAPSELAERIFNIHTYFSICPPTPSMVAVTAAISDPRGKEAMAEMIKKISESRNAICTRLDNLPNLFTYHTPQGAFYVFPKFLGFEMPDMDFAKLLIKETGVITVGGSSMGPSGMGHLRMSFASDISVIHKAFDRIDKFYQRCGL</sequence>
<dbReference type="InterPro" id="IPR004839">
    <property type="entry name" value="Aminotransferase_I/II_large"/>
</dbReference>
<keyword evidence="4 6" id="KW-0808">Transferase</keyword>
<accession>A0ABX7X7Z4</accession>
<dbReference type="GO" id="GO:0008483">
    <property type="term" value="F:transaminase activity"/>
    <property type="evidence" value="ECO:0007669"/>
    <property type="project" value="UniProtKB-KW"/>
</dbReference>
<organism evidence="8 9">
    <name type="scientific">Candidatus Thiothrix anitrata</name>
    <dbReference type="NCBI Taxonomy" id="2823902"/>
    <lineage>
        <taxon>Bacteria</taxon>
        <taxon>Pseudomonadati</taxon>
        <taxon>Pseudomonadota</taxon>
        <taxon>Gammaproteobacteria</taxon>
        <taxon>Thiotrichales</taxon>
        <taxon>Thiotrichaceae</taxon>
        <taxon>Thiothrix</taxon>
    </lineage>
</organism>
<keyword evidence="5" id="KW-0663">Pyridoxal phosphate</keyword>
<dbReference type="PANTHER" id="PTHR46383:SF1">
    <property type="entry name" value="ASPARTATE AMINOTRANSFERASE"/>
    <property type="match status" value="1"/>
</dbReference>
<dbReference type="RefSeq" id="WP_210228577.1">
    <property type="nucleotide sequence ID" value="NZ_CP072800.1"/>
</dbReference>
<dbReference type="CDD" id="cd00609">
    <property type="entry name" value="AAT_like"/>
    <property type="match status" value="1"/>
</dbReference>
<evidence type="ECO:0000313" key="8">
    <source>
        <dbReference type="EMBL" id="QTR50759.1"/>
    </source>
</evidence>
<dbReference type="InterPro" id="IPR050596">
    <property type="entry name" value="AspAT/PAT-like"/>
</dbReference>
<gene>
    <name evidence="8" type="ORF">J8380_04090</name>
</gene>
<comment type="cofactor">
    <cofactor evidence="1 6">
        <name>pyridoxal 5'-phosphate</name>
        <dbReference type="ChEBI" id="CHEBI:597326"/>
    </cofactor>
</comment>
<protein>
    <recommendedName>
        <fullName evidence="6">Aminotransferase</fullName>
        <ecNumber evidence="6">2.6.1.-</ecNumber>
    </recommendedName>
</protein>
<reference evidence="8 9" key="1">
    <citation type="submission" date="2021-04" db="EMBL/GenBank/DDBJ databases">
        <title>Genomics, taxonomy and metabolism of representatives of sulfur bacteria of the genus Thiothrix: Thiothrix fructosivorans QT, Thiothrix unzii A1T and three new species, Thiothrix subterranea sp. nov., Thiothrix litoralis sp. nov. and 'Candidatus Thiothrix anitrata' sp. nov.</title>
        <authorList>
            <person name="Ravin N.V."/>
            <person name="Smolyakov D."/>
            <person name="Rudenko T.S."/>
            <person name="Mardanov A.V."/>
            <person name="Beletsky A.V."/>
            <person name="Markov N.D."/>
            <person name="Fomenkov A.I."/>
            <person name="Roberts R.J."/>
            <person name="Karnachuk O.V."/>
            <person name="Novikov A."/>
            <person name="Grabovich M.Y."/>
        </authorList>
    </citation>
    <scope>NUCLEOTIDE SEQUENCE [LARGE SCALE GENOMIC DNA]</scope>
    <source>
        <strain evidence="8 9">A52</strain>
    </source>
</reference>
<dbReference type="InterPro" id="IPR015421">
    <property type="entry name" value="PyrdxlP-dep_Trfase_major"/>
</dbReference>
<evidence type="ECO:0000256" key="1">
    <source>
        <dbReference type="ARBA" id="ARBA00001933"/>
    </source>
</evidence>
<dbReference type="PROSITE" id="PS00105">
    <property type="entry name" value="AA_TRANSFER_CLASS_1"/>
    <property type="match status" value="1"/>
</dbReference>
<keyword evidence="9" id="KW-1185">Reference proteome</keyword>
<proteinExistence type="inferred from homology"/>
<evidence type="ECO:0000256" key="2">
    <source>
        <dbReference type="ARBA" id="ARBA00007441"/>
    </source>
</evidence>